<dbReference type="InterPro" id="IPR050629">
    <property type="entry name" value="STE20/SPS1-PAK"/>
</dbReference>
<evidence type="ECO:0000256" key="8">
    <source>
        <dbReference type="ARBA" id="ARBA00022679"/>
    </source>
</evidence>
<dbReference type="Gene3D" id="1.10.510.10">
    <property type="entry name" value="Transferase(Phosphotransferase) domain 1"/>
    <property type="match status" value="1"/>
</dbReference>
<organism evidence="19 20">
    <name type="scientific">Puccinia graminis f. sp. tritici</name>
    <dbReference type="NCBI Taxonomy" id="56615"/>
    <lineage>
        <taxon>Eukaryota</taxon>
        <taxon>Fungi</taxon>
        <taxon>Dikarya</taxon>
        <taxon>Basidiomycota</taxon>
        <taxon>Pucciniomycotina</taxon>
        <taxon>Pucciniomycetes</taxon>
        <taxon>Pucciniales</taxon>
        <taxon>Pucciniaceae</taxon>
        <taxon>Puccinia</taxon>
    </lineage>
</organism>
<gene>
    <name evidence="19" type="ORF">PGTUg99_026043</name>
</gene>
<dbReference type="GO" id="GO:0005524">
    <property type="term" value="F:ATP binding"/>
    <property type="evidence" value="ECO:0007669"/>
    <property type="project" value="UniProtKB-UniRule"/>
</dbReference>
<dbReference type="SMART" id="SM00220">
    <property type="entry name" value="S_TKc"/>
    <property type="match status" value="1"/>
</dbReference>
<feature type="binding site" evidence="16">
    <location>
        <position position="59"/>
    </location>
    <ligand>
        <name>ATP</name>
        <dbReference type="ChEBI" id="CHEBI:30616"/>
    </ligand>
</feature>
<proteinExistence type="inferred from homology"/>
<reference evidence="19 20" key="1">
    <citation type="submission" date="2019-05" db="EMBL/GenBank/DDBJ databases">
        <title>Emergence of the Ug99 lineage of the wheat stem rust pathogen through somatic hybridization.</title>
        <authorList>
            <person name="Li F."/>
            <person name="Upadhyaya N.M."/>
            <person name="Sperschneider J."/>
            <person name="Matny O."/>
            <person name="Nguyen-Phuc H."/>
            <person name="Mago R."/>
            <person name="Raley C."/>
            <person name="Miller M.E."/>
            <person name="Silverstein K.A.T."/>
            <person name="Henningsen E."/>
            <person name="Hirsch C.D."/>
            <person name="Visser B."/>
            <person name="Pretorius Z.A."/>
            <person name="Steffenson B.J."/>
            <person name="Schwessinger B."/>
            <person name="Dodds P.N."/>
            <person name="Figueroa M."/>
        </authorList>
    </citation>
    <scope>NUCLEOTIDE SEQUENCE [LARGE SCALE GENOMIC DNA]</scope>
    <source>
        <strain evidence="19 20">Ug99</strain>
    </source>
</reference>
<dbReference type="Proteomes" id="UP000325313">
    <property type="component" value="Unassembled WGS sequence"/>
</dbReference>
<dbReference type="PROSITE" id="PS00107">
    <property type="entry name" value="PROTEIN_KINASE_ATP"/>
    <property type="match status" value="1"/>
</dbReference>
<dbReference type="Pfam" id="PF00069">
    <property type="entry name" value="Pkinase"/>
    <property type="match status" value="1"/>
</dbReference>
<feature type="compositionally biased region" description="Acidic residues" evidence="17">
    <location>
        <begin position="446"/>
        <end position="457"/>
    </location>
</feature>
<evidence type="ECO:0000256" key="3">
    <source>
        <dbReference type="ARBA" id="ARBA00008874"/>
    </source>
</evidence>
<dbReference type="EC" id="2.7.11.1" evidence="4"/>
<evidence type="ECO:0000256" key="13">
    <source>
        <dbReference type="ARBA" id="ARBA00022842"/>
    </source>
</evidence>
<keyword evidence="12 16" id="KW-0067">ATP-binding</keyword>
<dbReference type="EMBL" id="VDEP01000337">
    <property type="protein sequence ID" value="KAA1102632.1"/>
    <property type="molecule type" value="Genomic_DNA"/>
</dbReference>
<keyword evidence="13" id="KW-0460">Magnesium</keyword>
<name>A0A5B0PPI1_PUCGR</name>
<keyword evidence="11" id="KW-0418">Kinase</keyword>
<dbReference type="PANTHER" id="PTHR48012">
    <property type="entry name" value="STERILE20-LIKE KINASE, ISOFORM B-RELATED"/>
    <property type="match status" value="1"/>
</dbReference>
<keyword evidence="6" id="KW-0723">Serine/threonine-protein kinase</keyword>
<protein>
    <recommendedName>
        <fullName evidence="4">non-specific serine/threonine protein kinase</fullName>
        <ecNumber evidence="4">2.7.11.1</ecNumber>
    </recommendedName>
</protein>
<keyword evidence="8" id="KW-0808">Transferase</keyword>
<feature type="compositionally biased region" description="Polar residues" evidence="17">
    <location>
        <begin position="585"/>
        <end position="608"/>
    </location>
</feature>
<evidence type="ECO:0000256" key="4">
    <source>
        <dbReference type="ARBA" id="ARBA00012513"/>
    </source>
</evidence>
<feature type="compositionally biased region" description="Polar residues" evidence="17">
    <location>
        <begin position="486"/>
        <end position="561"/>
    </location>
</feature>
<dbReference type="InterPro" id="IPR000719">
    <property type="entry name" value="Prot_kinase_dom"/>
</dbReference>
<keyword evidence="9" id="KW-0479">Metal-binding</keyword>
<comment type="subcellular location">
    <subcellularLocation>
        <location evidence="2">Cytoplasm</location>
    </subcellularLocation>
</comment>
<comment type="catalytic activity">
    <reaction evidence="14">
        <text>L-threonyl-[protein] + ATP = O-phospho-L-threonyl-[protein] + ADP + H(+)</text>
        <dbReference type="Rhea" id="RHEA:46608"/>
        <dbReference type="Rhea" id="RHEA-COMP:11060"/>
        <dbReference type="Rhea" id="RHEA-COMP:11605"/>
        <dbReference type="ChEBI" id="CHEBI:15378"/>
        <dbReference type="ChEBI" id="CHEBI:30013"/>
        <dbReference type="ChEBI" id="CHEBI:30616"/>
        <dbReference type="ChEBI" id="CHEBI:61977"/>
        <dbReference type="ChEBI" id="CHEBI:456216"/>
        <dbReference type="EC" id="2.7.11.1"/>
    </reaction>
</comment>
<comment type="similarity">
    <text evidence="3">Belongs to the protein kinase superfamily. STE Ser/Thr protein kinase family. STE20 subfamily.</text>
</comment>
<keyword evidence="5" id="KW-0963">Cytoplasm</keyword>
<evidence type="ECO:0000313" key="19">
    <source>
        <dbReference type="EMBL" id="KAA1102632.1"/>
    </source>
</evidence>
<keyword evidence="10 16" id="KW-0547">Nucleotide-binding</keyword>
<keyword evidence="7" id="KW-0597">Phosphoprotein</keyword>
<dbReference type="FunFam" id="1.10.510.10:FF:000411">
    <property type="entry name" value="Probable Ste20-like kinase Don3"/>
    <property type="match status" value="1"/>
</dbReference>
<dbReference type="GO" id="GO:0004674">
    <property type="term" value="F:protein serine/threonine kinase activity"/>
    <property type="evidence" value="ECO:0007669"/>
    <property type="project" value="UniProtKB-KW"/>
</dbReference>
<dbReference type="GO" id="GO:0005737">
    <property type="term" value="C:cytoplasm"/>
    <property type="evidence" value="ECO:0007669"/>
    <property type="project" value="UniProtKB-SubCell"/>
</dbReference>
<feature type="domain" description="Protein kinase" evidence="18">
    <location>
        <begin position="30"/>
        <end position="288"/>
    </location>
</feature>
<feature type="compositionally biased region" description="Polar residues" evidence="17">
    <location>
        <begin position="349"/>
        <end position="381"/>
    </location>
</feature>
<dbReference type="PANTHER" id="PTHR48012:SF10">
    <property type="entry name" value="FI20177P1"/>
    <property type="match status" value="1"/>
</dbReference>
<evidence type="ECO:0000259" key="18">
    <source>
        <dbReference type="PROSITE" id="PS50011"/>
    </source>
</evidence>
<comment type="caution">
    <text evidence="19">The sequence shown here is derived from an EMBL/GenBank/DDBJ whole genome shotgun (WGS) entry which is preliminary data.</text>
</comment>
<dbReference type="PROSITE" id="PS50011">
    <property type="entry name" value="PROTEIN_KINASE_DOM"/>
    <property type="match status" value="1"/>
</dbReference>
<feature type="region of interest" description="Disordered" evidence="17">
    <location>
        <begin position="805"/>
        <end position="848"/>
    </location>
</feature>
<dbReference type="GO" id="GO:0046872">
    <property type="term" value="F:metal ion binding"/>
    <property type="evidence" value="ECO:0007669"/>
    <property type="project" value="UniProtKB-KW"/>
</dbReference>
<evidence type="ECO:0000256" key="5">
    <source>
        <dbReference type="ARBA" id="ARBA00022490"/>
    </source>
</evidence>
<dbReference type="SUPFAM" id="SSF56112">
    <property type="entry name" value="Protein kinase-like (PK-like)"/>
    <property type="match status" value="1"/>
</dbReference>
<evidence type="ECO:0000256" key="1">
    <source>
        <dbReference type="ARBA" id="ARBA00001946"/>
    </source>
</evidence>
<evidence type="ECO:0000256" key="6">
    <source>
        <dbReference type="ARBA" id="ARBA00022527"/>
    </source>
</evidence>
<feature type="region of interest" description="Disordered" evidence="17">
    <location>
        <begin position="744"/>
        <end position="793"/>
    </location>
</feature>
<sequence>MLDTPVRKLNSDIHPHQSHLQSPDALARRYKLLEKLGQGNFGVVFKALDRVTGEIVAVKEVDLENSDEDISEIQKEISHLADCDSEHIVKYYGSFVRGYKLWIVMEYLAGGSCLDLLKPGPFPETGIQTVMHELLLGLEYLHAQKKIHRDIKSANILVSSKGKIKLADFGVATQLSNHKSRRHTFVGTPFWMAPEVIKQSSYDEKADIWSLGITAIELAKGQPPLSEYHPLRVLFLIPKAKPPTLEETLEPERLAQYSEDFQDFINACLLKDVELRPTASQLLGHQFIRKQVPAPNLKKGFTGFITHGHKFLSASSLDLSPGLSKASASIVELIDRHSVWKSKKKNLQKSHNSSTDPAGTVKSSTGHLSHSNADYRTAKSSHFNNRNDTVVSTWDYQETMKHAEEVYENIINDADQDLVENQIKQLEETQEGFLRPELIYGRETLGDEDGDEEEELEEAQKAMEASPLRMTHGVPAGCEDDPDHFFTQSASTSPTDHYQAPRMNTFTRSIPTSPTLEIHNLPSSQRPLLNPGPTTSTLHSNRLQPGSSFEATSTTLRPSRQTTLTERLAQLSVKQDSNAHHTPGGDSNQTVSSKSGSRFLTTGSTGSRKPSDPFNEPQTTSKSPAPGSKLGQLVLEDVILPLLDQTIENHATTKRNLSSIAHIEVLKQIRNGFSDLNELDSRLSTSFVDQLVREIDLFRQIDYKSHRNPSSFFVGRSNEDGETMCSTVRSGTSSVCSIIDHHAEEKAGEKSGRSGGLANADRKSSRTSGKSVSSGSRKVANKKDEGGGGGGKQLRRIQVSLDQLSPSASSASVLHRQSARRKLSANDSDSDSGTAFVLAHPPDSTRPPIPPALNLPPNSLHHHLVPDIPAADQSLEKHPVEPLPSSNIANSSTSRPARNPISNLLYNRWLDTIVQKLDILSRVDFPPP</sequence>
<comment type="cofactor">
    <cofactor evidence="1">
        <name>Mg(2+)</name>
        <dbReference type="ChEBI" id="CHEBI:18420"/>
    </cofactor>
</comment>
<accession>A0A5B0PPI1</accession>
<evidence type="ECO:0000256" key="11">
    <source>
        <dbReference type="ARBA" id="ARBA00022777"/>
    </source>
</evidence>
<feature type="region of interest" description="Disordered" evidence="17">
    <location>
        <begin position="574"/>
        <end position="629"/>
    </location>
</feature>
<dbReference type="InterPro" id="IPR011009">
    <property type="entry name" value="Kinase-like_dom_sf"/>
</dbReference>
<evidence type="ECO:0000256" key="2">
    <source>
        <dbReference type="ARBA" id="ARBA00004496"/>
    </source>
</evidence>
<evidence type="ECO:0000256" key="9">
    <source>
        <dbReference type="ARBA" id="ARBA00022723"/>
    </source>
</evidence>
<evidence type="ECO:0000256" key="16">
    <source>
        <dbReference type="PROSITE-ProRule" id="PRU10141"/>
    </source>
</evidence>
<dbReference type="AlphaFoldDB" id="A0A5B0PPI1"/>
<dbReference type="CDD" id="cd06609">
    <property type="entry name" value="STKc_MST3_like"/>
    <property type="match status" value="1"/>
</dbReference>
<feature type="region of interest" description="Disordered" evidence="17">
    <location>
        <begin position="445"/>
        <end position="561"/>
    </location>
</feature>
<dbReference type="InterPro" id="IPR017441">
    <property type="entry name" value="Protein_kinase_ATP_BS"/>
</dbReference>
<evidence type="ECO:0000313" key="20">
    <source>
        <dbReference type="Proteomes" id="UP000325313"/>
    </source>
</evidence>
<evidence type="ECO:0000256" key="12">
    <source>
        <dbReference type="ARBA" id="ARBA00022840"/>
    </source>
</evidence>
<feature type="compositionally biased region" description="Low complexity" evidence="17">
    <location>
        <begin position="766"/>
        <end position="778"/>
    </location>
</feature>
<evidence type="ECO:0000256" key="7">
    <source>
        <dbReference type="ARBA" id="ARBA00022553"/>
    </source>
</evidence>
<evidence type="ECO:0000256" key="10">
    <source>
        <dbReference type="ARBA" id="ARBA00022741"/>
    </source>
</evidence>
<evidence type="ECO:0000256" key="14">
    <source>
        <dbReference type="ARBA" id="ARBA00047899"/>
    </source>
</evidence>
<evidence type="ECO:0000256" key="15">
    <source>
        <dbReference type="ARBA" id="ARBA00048679"/>
    </source>
</evidence>
<comment type="catalytic activity">
    <reaction evidence="15">
        <text>L-seryl-[protein] + ATP = O-phospho-L-seryl-[protein] + ADP + H(+)</text>
        <dbReference type="Rhea" id="RHEA:17989"/>
        <dbReference type="Rhea" id="RHEA-COMP:9863"/>
        <dbReference type="Rhea" id="RHEA-COMP:11604"/>
        <dbReference type="ChEBI" id="CHEBI:15378"/>
        <dbReference type="ChEBI" id="CHEBI:29999"/>
        <dbReference type="ChEBI" id="CHEBI:30616"/>
        <dbReference type="ChEBI" id="CHEBI:83421"/>
        <dbReference type="ChEBI" id="CHEBI:456216"/>
        <dbReference type="EC" id="2.7.11.1"/>
    </reaction>
</comment>
<evidence type="ECO:0000256" key="17">
    <source>
        <dbReference type="SAM" id="MobiDB-lite"/>
    </source>
</evidence>
<feature type="region of interest" description="Disordered" evidence="17">
    <location>
        <begin position="344"/>
        <end position="381"/>
    </location>
</feature>